<feature type="signal peptide" evidence="7">
    <location>
        <begin position="1"/>
        <end position="18"/>
    </location>
</feature>
<evidence type="ECO:0000313" key="10">
    <source>
        <dbReference type="Proteomes" id="UP000215902"/>
    </source>
</evidence>
<keyword evidence="4" id="KW-1133">Transmembrane helix</keyword>
<reference evidence="9 10" key="1">
    <citation type="submission" date="2017-06" db="EMBL/GenBank/DDBJ databases">
        <title>A platform for efficient transgenesis in Macrostomum lignano, a flatworm model organism for stem cell research.</title>
        <authorList>
            <person name="Berezikov E."/>
        </authorList>
    </citation>
    <scope>NUCLEOTIDE SEQUENCE [LARGE SCALE GENOMIC DNA]</scope>
    <source>
        <strain evidence="9">DV1</strain>
        <tissue evidence="9">Whole organism</tissue>
    </source>
</reference>
<sequence length="223" mass="24110">MSPLQLFILASIFLTLSSLEFCLTNFVPVQSSKFRYLGCYVDLSNRDLKGLQSISTIGPYSIVSSVFVYNTSMTLELCSQICAYGRFRYFGAQNTAYCSCGFTYGLHGAATEDSCSANCPGNSTQRCGASGRNSMYELTYPLSGNKMTVESAASMPNISATSSSIIYSSTDAGSSTECIVACHLSQDCLGCAFVPSSRMCRLLKFAAVPAEVASETEWVWMKL</sequence>
<dbReference type="Proteomes" id="UP000215902">
    <property type="component" value="Unassembled WGS sequence"/>
</dbReference>
<evidence type="ECO:0000256" key="3">
    <source>
        <dbReference type="ARBA" id="ARBA00022729"/>
    </source>
</evidence>
<evidence type="ECO:0000256" key="4">
    <source>
        <dbReference type="ARBA" id="ARBA00022989"/>
    </source>
</evidence>
<evidence type="ECO:0000256" key="1">
    <source>
        <dbReference type="ARBA" id="ARBA00004167"/>
    </source>
</evidence>
<dbReference type="InterPro" id="IPR002889">
    <property type="entry name" value="WSC_carb-bd"/>
</dbReference>
<keyword evidence="2" id="KW-0812">Transmembrane</keyword>
<dbReference type="STRING" id="282301.A0A267H5K2"/>
<dbReference type="AlphaFoldDB" id="A0A267H5K2"/>
<dbReference type="SMART" id="SM00321">
    <property type="entry name" value="WSC"/>
    <property type="match status" value="1"/>
</dbReference>
<evidence type="ECO:0000313" key="9">
    <source>
        <dbReference type="EMBL" id="PAA92819.1"/>
    </source>
</evidence>
<dbReference type="PANTHER" id="PTHR24269:SF16">
    <property type="entry name" value="PROTEIN SLG1"/>
    <property type="match status" value="1"/>
</dbReference>
<name>A0A267H5K2_9PLAT</name>
<keyword evidence="3 7" id="KW-0732">Signal</keyword>
<dbReference type="InterPro" id="IPR051836">
    <property type="entry name" value="Kremen_rcpt"/>
</dbReference>
<evidence type="ECO:0000256" key="2">
    <source>
        <dbReference type="ARBA" id="ARBA00022692"/>
    </source>
</evidence>
<dbReference type="PANTHER" id="PTHR24269">
    <property type="entry name" value="KREMEN PROTEIN"/>
    <property type="match status" value="1"/>
</dbReference>
<protein>
    <recommendedName>
        <fullName evidence="8">WSC domain-containing protein</fullName>
    </recommendedName>
</protein>
<feature type="chain" id="PRO_5012176191" description="WSC domain-containing protein" evidence="7">
    <location>
        <begin position="19"/>
        <end position="223"/>
    </location>
</feature>
<keyword evidence="5" id="KW-0472">Membrane</keyword>
<dbReference type="GO" id="GO:0005886">
    <property type="term" value="C:plasma membrane"/>
    <property type="evidence" value="ECO:0007669"/>
    <property type="project" value="TreeGrafter"/>
</dbReference>
<accession>A0A267H5K2</accession>
<comment type="subcellular location">
    <subcellularLocation>
        <location evidence="1">Membrane</location>
        <topology evidence="1">Single-pass membrane protein</topology>
    </subcellularLocation>
</comment>
<comment type="caution">
    <text evidence="9">The sequence shown here is derived from an EMBL/GenBank/DDBJ whole genome shotgun (WGS) entry which is preliminary data.</text>
</comment>
<evidence type="ECO:0000256" key="6">
    <source>
        <dbReference type="ARBA" id="ARBA00023180"/>
    </source>
</evidence>
<evidence type="ECO:0000259" key="8">
    <source>
        <dbReference type="PROSITE" id="PS51212"/>
    </source>
</evidence>
<evidence type="ECO:0000256" key="7">
    <source>
        <dbReference type="SAM" id="SignalP"/>
    </source>
</evidence>
<dbReference type="Pfam" id="PF01822">
    <property type="entry name" value="WSC"/>
    <property type="match status" value="1"/>
</dbReference>
<evidence type="ECO:0000256" key="5">
    <source>
        <dbReference type="ARBA" id="ARBA00023136"/>
    </source>
</evidence>
<organism evidence="9 10">
    <name type="scientific">Macrostomum lignano</name>
    <dbReference type="NCBI Taxonomy" id="282301"/>
    <lineage>
        <taxon>Eukaryota</taxon>
        <taxon>Metazoa</taxon>
        <taxon>Spiralia</taxon>
        <taxon>Lophotrochozoa</taxon>
        <taxon>Platyhelminthes</taxon>
        <taxon>Rhabditophora</taxon>
        <taxon>Macrostomorpha</taxon>
        <taxon>Macrostomida</taxon>
        <taxon>Macrostomidae</taxon>
        <taxon>Macrostomum</taxon>
    </lineage>
</organism>
<dbReference type="EMBL" id="NIVC01000038">
    <property type="protein sequence ID" value="PAA92819.1"/>
    <property type="molecule type" value="Genomic_DNA"/>
</dbReference>
<keyword evidence="6" id="KW-0325">Glycoprotein</keyword>
<keyword evidence="10" id="KW-1185">Reference proteome</keyword>
<proteinExistence type="predicted"/>
<feature type="domain" description="WSC" evidence="8">
    <location>
        <begin position="33"/>
        <end position="139"/>
    </location>
</feature>
<dbReference type="PROSITE" id="PS51212">
    <property type="entry name" value="WSC"/>
    <property type="match status" value="1"/>
</dbReference>
<gene>
    <name evidence="9" type="ORF">BOX15_Mlig013640g1</name>
</gene>